<evidence type="ECO:0000313" key="3">
    <source>
        <dbReference type="Proteomes" id="UP001627408"/>
    </source>
</evidence>
<feature type="domain" description="B12-binding" evidence="1">
    <location>
        <begin position="133"/>
        <end position="260"/>
    </location>
</feature>
<protein>
    <submittedName>
        <fullName evidence="2">B12-binding domain-containing protein</fullName>
    </submittedName>
</protein>
<proteinExistence type="predicted"/>
<dbReference type="Pfam" id="PF02310">
    <property type="entry name" value="B12-binding"/>
    <property type="match status" value="1"/>
</dbReference>
<evidence type="ECO:0000313" key="2">
    <source>
        <dbReference type="EMBL" id="MFL4472216.1"/>
    </source>
</evidence>
<comment type="caution">
    <text evidence="2">The sequence shown here is derived from an EMBL/GenBank/DDBJ whole genome shotgun (WGS) entry which is preliminary data.</text>
</comment>
<dbReference type="PROSITE" id="PS51332">
    <property type="entry name" value="B12_BINDING"/>
    <property type="match status" value="1"/>
</dbReference>
<gene>
    <name evidence="2" type="ORF">ACERZ8_20880</name>
</gene>
<dbReference type="EMBL" id="JBHDIY010000003">
    <property type="protein sequence ID" value="MFL4472216.1"/>
    <property type="molecule type" value="Genomic_DNA"/>
</dbReference>
<keyword evidence="3" id="KW-1185">Reference proteome</keyword>
<dbReference type="SUPFAM" id="SSF52242">
    <property type="entry name" value="Cobalamin (vitamin B12)-binding domain"/>
    <property type="match status" value="1"/>
</dbReference>
<organism evidence="2 3">
    <name type="scientific">Tateyamaria armeniaca</name>
    <dbReference type="NCBI Taxonomy" id="2518930"/>
    <lineage>
        <taxon>Bacteria</taxon>
        <taxon>Pseudomonadati</taxon>
        <taxon>Pseudomonadota</taxon>
        <taxon>Alphaproteobacteria</taxon>
        <taxon>Rhodobacterales</taxon>
        <taxon>Roseobacteraceae</taxon>
        <taxon>Tateyamaria</taxon>
    </lineage>
</organism>
<name>A0ABW8UYH5_9RHOB</name>
<dbReference type="InterPro" id="IPR036724">
    <property type="entry name" value="Cobalamin-bd_sf"/>
</dbReference>
<accession>A0ABW8UYH5</accession>
<dbReference type="RefSeq" id="WP_407594356.1">
    <property type="nucleotide sequence ID" value="NZ_JBHDIY010000003.1"/>
</dbReference>
<dbReference type="Gene3D" id="3.40.50.280">
    <property type="entry name" value="Cobalamin-binding domain"/>
    <property type="match status" value="1"/>
</dbReference>
<dbReference type="InterPro" id="IPR006158">
    <property type="entry name" value="Cobalamin-bd"/>
</dbReference>
<reference evidence="2 3" key="1">
    <citation type="submission" date="2024-08" db="EMBL/GenBank/DDBJ databases">
        <title>Tateyamaria sp. nov., isolated from marine algae.</title>
        <authorList>
            <person name="Choi B.J."/>
            <person name="Kim J.M."/>
            <person name="Lee J.K."/>
            <person name="Choi D.G."/>
            <person name="Bayburt H."/>
            <person name="Baek J.H."/>
            <person name="Han D.M."/>
            <person name="Jeon C.O."/>
        </authorList>
    </citation>
    <scope>NUCLEOTIDE SEQUENCE [LARGE SCALE GENOMIC DNA]</scope>
    <source>
        <strain evidence="2 3">KMU-156</strain>
    </source>
</reference>
<evidence type="ECO:0000259" key="1">
    <source>
        <dbReference type="PROSITE" id="PS51332"/>
    </source>
</evidence>
<sequence length="260" mass="27417">MAQDDTFGTSASFTEGGNGIEPLAGQVISMLCERQTVTAAGARQIALDYLGRAILNNTGFDAARILDELRGFRLTPDAIVDLYIPQAAIQLGDQWMCSDITFADVTIGALRLQALLGEASNGLIWVGQSPNDALHALIVVPEGEQHFLGASVLAAQLRRAGCDVSLAISETNEQITARALVDKPDMVLMSCARIDALASVTKTVKKIKAATDQAPVFAIGGPLHGDVDGIKKKTGVDIVTSVATEVVGFCAKRQKALGQR</sequence>
<dbReference type="Proteomes" id="UP001627408">
    <property type="component" value="Unassembled WGS sequence"/>
</dbReference>